<dbReference type="InterPro" id="IPR019199">
    <property type="entry name" value="Virulence_VapD/CRISPR_Cas2"/>
</dbReference>
<evidence type="ECO:0000256" key="6">
    <source>
        <dbReference type="ARBA" id="ARBA00022801"/>
    </source>
</evidence>
<keyword evidence="8 9" id="KW-0051">Antiviral defense</keyword>
<keyword evidence="3 9" id="KW-0540">Nuclease</keyword>
<evidence type="ECO:0000313" key="11">
    <source>
        <dbReference type="EMBL" id="QHI69689.1"/>
    </source>
</evidence>
<evidence type="ECO:0000256" key="1">
    <source>
        <dbReference type="ARBA" id="ARBA00001946"/>
    </source>
</evidence>
<comment type="function">
    <text evidence="9">CRISPR (clustered regularly interspaced short palindromic repeat), is an adaptive immune system that provides protection against mobile genetic elements (viruses, transposable elements and conjugative plasmids). CRISPR clusters contain sequences complementary to antecedent mobile elements and target invading nucleic acids. CRISPR clusters are transcribed and processed into CRISPR RNA (crRNA). Functions as a ssRNA-specific endoribonuclease. Involved in the integration of spacer DNA into the CRISPR cassette.</text>
</comment>
<dbReference type="GO" id="GO:0016787">
    <property type="term" value="F:hydrolase activity"/>
    <property type="evidence" value="ECO:0007669"/>
    <property type="project" value="UniProtKB-KW"/>
</dbReference>
<dbReference type="Proteomes" id="UP000464954">
    <property type="component" value="Chromosome"/>
</dbReference>
<name>A0A6P1M4D4_9BACT</name>
<dbReference type="PANTHER" id="PTHR34405">
    <property type="entry name" value="CRISPR-ASSOCIATED ENDORIBONUCLEASE CAS2"/>
    <property type="match status" value="1"/>
</dbReference>
<dbReference type="NCBIfam" id="TIGR01573">
    <property type="entry name" value="cas2"/>
    <property type="match status" value="1"/>
</dbReference>
<evidence type="ECO:0000256" key="4">
    <source>
        <dbReference type="ARBA" id="ARBA00022723"/>
    </source>
</evidence>
<dbReference type="GO" id="GO:0046872">
    <property type="term" value="F:metal ion binding"/>
    <property type="evidence" value="ECO:0007669"/>
    <property type="project" value="UniProtKB-UniRule"/>
</dbReference>
<reference evidence="11 12" key="1">
    <citation type="submission" date="2020-01" db="EMBL/GenBank/DDBJ databases">
        <title>Ponticoccus aerotolerans gen. nov., sp. nov., an anaerobic bacterium and proposal of Ponticoccusceae fam. nov., Ponticoccusles ord. nov. and Ponticoccuse classis nov. in the phylum Kiritimatiellaeota.</title>
        <authorList>
            <person name="Zhou L.Y."/>
            <person name="Du Z.J."/>
        </authorList>
    </citation>
    <scope>NUCLEOTIDE SEQUENCE [LARGE SCALE GENOMIC DNA]</scope>
    <source>
        <strain evidence="11 12">S-5007</strain>
    </source>
</reference>
<dbReference type="PIRSF" id="PIRSF032582">
    <property type="entry name" value="Cas2"/>
    <property type="match status" value="1"/>
</dbReference>
<evidence type="ECO:0000313" key="12">
    <source>
        <dbReference type="Proteomes" id="UP000464954"/>
    </source>
</evidence>
<protein>
    <recommendedName>
        <fullName evidence="9">CRISPR-associated endoribonuclease Cas2</fullName>
        <ecNumber evidence="9">3.1.-.-</ecNumber>
    </recommendedName>
</protein>
<dbReference type="PANTHER" id="PTHR34405:SF3">
    <property type="entry name" value="CRISPR-ASSOCIATED ENDORIBONUCLEASE CAS2 3"/>
    <property type="match status" value="1"/>
</dbReference>
<keyword evidence="12" id="KW-1185">Reference proteome</keyword>
<keyword evidence="6 9" id="KW-0378">Hydrolase</keyword>
<evidence type="ECO:0000256" key="9">
    <source>
        <dbReference type="HAMAP-Rule" id="MF_01471"/>
    </source>
</evidence>
<dbReference type="EC" id="3.1.-.-" evidence="9"/>
<proteinExistence type="inferred from homology"/>
<gene>
    <name evidence="9 11" type="primary">cas2</name>
    <name evidence="11" type="ORF">GT409_09565</name>
</gene>
<organism evidence="11 12">
    <name type="scientific">Tichowtungia aerotolerans</name>
    <dbReference type="NCBI Taxonomy" id="2697043"/>
    <lineage>
        <taxon>Bacteria</taxon>
        <taxon>Pseudomonadati</taxon>
        <taxon>Kiritimatiellota</taxon>
        <taxon>Tichowtungiia</taxon>
        <taxon>Tichowtungiales</taxon>
        <taxon>Tichowtungiaceae</taxon>
        <taxon>Tichowtungia</taxon>
    </lineage>
</organism>
<dbReference type="Gene3D" id="3.30.70.240">
    <property type="match status" value="1"/>
</dbReference>
<dbReference type="GO" id="GO:0004521">
    <property type="term" value="F:RNA endonuclease activity"/>
    <property type="evidence" value="ECO:0007669"/>
    <property type="project" value="UniProtKB-UniRule"/>
</dbReference>
<dbReference type="HAMAP" id="MF_01471">
    <property type="entry name" value="Cas2"/>
    <property type="match status" value="1"/>
</dbReference>
<evidence type="ECO:0000256" key="3">
    <source>
        <dbReference type="ARBA" id="ARBA00022722"/>
    </source>
</evidence>
<evidence type="ECO:0000256" key="5">
    <source>
        <dbReference type="ARBA" id="ARBA00022759"/>
    </source>
</evidence>
<comment type="subunit">
    <text evidence="9">Homodimer, forms a heterotetramer with a Cas1 homodimer.</text>
</comment>
<dbReference type="CDD" id="cd09725">
    <property type="entry name" value="Cas2_I_II_III"/>
    <property type="match status" value="1"/>
</dbReference>
<keyword evidence="4 9" id="KW-0479">Metal-binding</keyword>
<evidence type="ECO:0000256" key="7">
    <source>
        <dbReference type="ARBA" id="ARBA00022842"/>
    </source>
</evidence>
<evidence type="ECO:0000256" key="8">
    <source>
        <dbReference type="ARBA" id="ARBA00023118"/>
    </source>
</evidence>
<comment type="similarity">
    <text evidence="2 9 10">Belongs to the CRISPR-associated endoribonuclease Cas2 protein family.</text>
</comment>
<dbReference type="KEGG" id="taer:GT409_09565"/>
<keyword evidence="7 9" id="KW-0460">Magnesium</keyword>
<dbReference type="Pfam" id="PF09827">
    <property type="entry name" value="CRISPR_Cas2"/>
    <property type="match status" value="1"/>
</dbReference>
<dbReference type="SUPFAM" id="SSF143430">
    <property type="entry name" value="TTP0101/SSO1404-like"/>
    <property type="match status" value="1"/>
</dbReference>
<feature type="binding site" evidence="9">
    <location>
        <position position="8"/>
    </location>
    <ligand>
        <name>Mg(2+)</name>
        <dbReference type="ChEBI" id="CHEBI:18420"/>
        <note>catalytic</note>
    </ligand>
</feature>
<evidence type="ECO:0000256" key="2">
    <source>
        <dbReference type="ARBA" id="ARBA00009959"/>
    </source>
</evidence>
<sequence>MLVLVSYDVSTISKPGRRRLARIAKTCLNYGQRVQNSVFECLVDSAQWTALRTELLRLYNPDEDSLRFYFLGKNWEQKLEHHGTKDTPNLENDLLII</sequence>
<keyword evidence="5 9" id="KW-0255">Endonuclease</keyword>
<comment type="cofactor">
    <cofactor evidence="1 9">
        <name>Mg(2+)</name>
        <dbReference type="ChEBI" id="CHEBI:18420"/>
    </cofactor>
</comment>
<dbReference type="RefSeq" id="WP_160628871.1">
    <property type="nucleotide sequence ID" value="NZ_CP047593.1"/>
</dbReference>
<dbReference type="InterPro" id="IPR021127">
    <property type="entry name" value="CRISPR_associated_Cas2"/>
</dbReference>
<dbReference type="GO" id="GO:0051607">
    <property type="term" value="P:defense response to virus"/>
    <property type="evidence" value="ECO:0007669"/>
    <property type="project" value="UniProtKB-UniRule"/>
</dbReference>
<evidence type="ECO:0000256" key="10">
    <source>
        <dbReference type="PIRNR" id="PIRNR032582"/>
    </source>
</evidence>
<dbReference type="EMBL" id="CP047593">
    <property type="protein sequence ID" value="QHI69689.1"/>
    <property type="molecule type" value="Genomic_DNA"/>
</dbReference>
<accession>A0A6P1M4D4</accession>
<dbReference type="GO" id="GO:0043571">
    <property type="term" value="P:maintenance of CRISPR repeat elements"/>
    <property type="evidence" value="ECO:0007669"/>
    <property type="project" value="UniProtKB-UniRule"/>
</dbReference>
<dbReference type="AlphaFoldDB" id="A0A6P1M4D4"/>